<evidence type="ECO:0000256" key="3">
    <source>
        <dbReference type="SAM" id="Phobius"/>
    </source>
</evidence>
<evidence type="ECO:0000256" key="2">
    <source>
        <dbReference type="SAM" id="MobiDB-lite"/>
    </source>
</evidence>
<feature type="region of interest" description="Disordered" evidence="2">
    <location>
        <begin position="1"/>
        <end position="88"/>
    </location>
</feature>
<proteinExistence type="predicted"/>
<dbReference type="GO" id="GO:0016717">
    <property type="term" value="F:oxidoreductase activity, acting on paired donors, with oxidation of a pair of donors resulting in the reduction of molecular oxygen to two molecules of water"/>
    <property type="evidence" value="ECO:0007669"/>
    <property type="project" value="TreeGrafter"/>
</dbReference>
<sequence length="592" mass="65541">MRCSSNSAFSSRSLSINNNRNRNSRGGSTSTSTGRKKRVIFMNVRTPEEETSPSSSSSSSKRRKQTRGVIAKSITQQQQQQQKRGRASLKNAAVAIPGVFGKVEAPRPDVAIPGKEDPWTDPKWKEKRWTIYRDVAYDLDPFFEKHPGGNWLLNLAIGRDSTALLESYHLRPEVAVARFRMLPVLKDFPVEAVPKSPRPNDSPLYNSIRTRVRTELFPEEGKNKHRQGGDFATCVILGFAVFAYSIYYAFPSLLAGALLGLSGAWIGLTVQHCANHGAMSPSPVVNNLLGLTDDLIGGSSLMWRYHHQVSHHIHCNDNALDQDVFTAMPLLRFDARRERKWFHKFQHLYLFLAFPLLQVAFQVGDIVGLFTKDTEGAKLHGATALELSTVVIGKIAHFGLLLAPLANHATSAVLAGIASFVAVQGMVLACTFAVSHNVAEAKVPEDTGGEAWERDWGVQQLVTSADWGGRIGNFFTGGLNLQVEHHLFPAICFVHYPAIAKIVREEAAKFGVNYASYRTLPGIFIQFMKFVKDMGTADQIGDITTVRHRNNELALQVDIAKTSMNSQANAAADGVDSWSIQRNLARRMFNLQ</sequence>
<keyword evidence="6" id="KW-1185">Reference proteome</keyword>
<protein>
    <recommendedName>
        <fullName evidence="4">Cytochrome b5 heme-binding domain-containing protein</fullName>
    </recommendedName>
</protein>
<dbReference type="CDD" id="cd03506">
    <property type="entry name" value="Delta6-FADS-like"/>
    <property type="match status" value="1"/>
</dbReference>
<evidence type="ECO:0000259" key="4">
    <source>
        <dbReference type="PROSITE" id="PS50255"/>
    </source>
</evidence>
<dbReference type="InterPro" id="IPR001199">
    <property type="entry name" value="Cyt_B5-like_heme/steroid-bd"/>
</dbReference>
<name>K8FDI8_9CHLO</name>
<dbReference type="OrthoDB" id="260091at2759"/>
<accession>K8FDI8</accession>
<dbReference type="GO" id="GO:0016020">
    <property type="term" value="C:membrane"/>
    <property type="evidence" value="ECO:0007669"/>
    <property type="project" value="TreeGrafter"/>
</dbReference>
<dbReference type="Gene3D" id="3.10.120.10">
    <property type="entry name" value="Cytochrome b5-like heme/steroid binding domain"/>
    <property type="match status" value="1"/>
</dbReference>
<feature type="transmembrane region" description="Helical" evidence="3">
    <location>
        <begin position="382"/>
        <end position="406"/>
    </location>
</feature>
<dbReference type="PROSITE" id="PS50255">
    <property type="entry name" value="CYTOCHROME_B5_2"/>
    <property type="match status" value="1"/>
</dbReference>
<dbReference type="InterPro" id="IPR005804">
    <property type="entry name" value="FA_desaturase_dom"/>
</dbReference>
<dbReference type="SUPFAM" id="SSF55856">
    <property type="entry name" value="Cytochrome b5-like heme/steroid binding domain"/>
    <property type="match status" value="1"/>
</dbReference>
<dbReference type="eggNOG" id="KOG4232">
    <property type="taxonomic scope" value="Eukaryota"/>
</dbReference>
<dbReference type="STRING" id="41875.K8FDI8"/>
<dbReference type="GeneID" id="19010985"/>
<reference evidence="5 6" key="1">
    <citation type="submission" date="2011-10" db="EMBL/GenBank/DDBJ databases">
        <authorList>
            <person name="Genoscope - CEA"/>
        </authorList>
    </citation>
    <scope>NUCLEOTIDE SEQUENCE [LARGE SCALE GENOMIC DNA]</scope>
    <source>
        <strain evidence="5 6">RCC 1105</strain>
    </source>
</reference>
<organism evidence="5 6">
    <name type="scientific">Bathycoccus prasinos</name>
    <dbReference type="NCBI Taxonomy" id="41875"/>
    <lineage>
        <taxon>Eukaryota</taxon>
        <taxon>Viridiplantae</taxon>
        <taxon>Chlorophyta</taxon>
        <taxon>Mamiellophyceae</taxon>
        <taxon>Mamiellales</taxon>
        <taxon>Bathycoccaceae</taxon>
        <taxon>Bathycoccus</taxon>
    </lineage>
</organism>
<feature type="compositionally biased region" description="Low complexity" evidence="2">
    <location>
        <begin position="1"/>
        <end position="33"/>
    </location>
</feature>
<dbReference type="Pfam" id="PF00173">
    <property type="entry name" value="Cyt-b5"/>
    <property type="match status" value="1"/>
</dbReference>
<dbReference type="InterPro" id="IPR036400">
    <property type="entry name" value="Cyt_B5-like_heme/steroid_sf"/>
</dbReference>
<keyword evidence="3" id="KW-0472">Membrane</keyword>
<dbReference type="AlphaFoldDB" id="K8FDI8"/>
<keyword evidence="3" id="KW-0812">Transmembrane</keyword>
<dbReference type="Pfam" id="PF00487">
    <property type="entry name" value="FA_desaturase"/>
    <property type="match status" value="1"/>
</dbReference>
<evidence type="ECO:0000313" key="6">
    <source>
        <dbReference type="Proteomes" id="UP000198341"/>
    </source>
</evidence>
<dbReference type="RefSeq" id="XP_007508414.1">
    <property type="nucleotide sequence ID" value="XM_007508352.1"/>
</dbReference>
<keyword evidence="3" id="KW-1133">Transmembrane helix</keyword>
<evidence type="ECO:0000313" key="5">
    <source>
        <dbReference type="EMBL" id="CCO20518.1"/>
    </source>
</evidence>
<dbReference type="KEGG" id="bpg:Bathy17g02010"/>
<evidence type="ECO:0000256" key="1">
    <source>
        <dbReference type="ARBA" id="ARBA00023002"/>
    </source>
</evidence>
<dbReference type="EMBL" id="FO082262">
    <property type="protein sequence ID" value="CCO20518.1"/>
    <property type="molecule type" value="Genomic_DNA"/>
</dbReference>
<dbReference type="GO" id="GO:0006636">
    <property type="term" value="P:unsaturated fatty acid biosynthetic process"/>
    <property type="evidence" value="ECO:0007669"/>
    <property type="project" value="UniProtKB-ARBA"/>
</dbReference>
<dbReference type="PANTHER" id="PTHR19353:SF19">
    <property type="entry name" value="DELTA(5) FATTY ACID DESATURASE C-RELATED"/>
    <property type="match status" value="1"/>
</dbReference>
<dbReference type="InterPro" id="IPR012171">
    <property type="entry name" value="Fatty_acid_desaturase"/>
</dbReference>
<dbReference type="Proteomes" id="UP000198341">
    <property type="component" value="Chromosome 17"/>
</dbReference>
<dbReference type="PANTHER" id="PTHR19353">
    <property type="entry name" value="FATTY ACID DESATURASE 2"/>
    <property type="match status" value="1"/>
</dbReference>
<feature type="domain" description="Cytochrome b5 heme-binding" evidence="4">
    <location>
        <begin position="125"/>
        <end position="194"/>
    </location>
</feature>
<dbReference type="GO" id="GO:0042759">
    <property type="term" value="P:long-chain fatty acid biosynthetic process"/>
    <property type="evidence" value="ECO:0007669"/>
    <property type="project" value="UniProtKB-ARBA"/>
</dbReference>
<keyword evidence="1" id="KW-0560">Oxidoreductase</keyword>
<feature type="transmembrane region" description="Helical" evidence="3">
    <location>
        <begin position="348"/>
        <end position="370"/>
    </location>
</feature>
<gene>
    <name evidence="5" type="ordered locus">Bathy17g02010</name>
</gene>
<feature type="transmembrane region" description="Helical" evidence="3">
    <location>
        <begin position="412"/>
        <end position="434"/>
    </location>
</feature>